<keyword evidence="1" id="KW-0175">Coiled coil</keyword>
<organism evidence="2">
    <name type="scientific">Amphimedon queenslandica</name>
    <name type="common">Sponge</name>
    <dbReference type="NCBI Taxonomy" id="400682"/>
    <lineage>
        <taxon>Eukaryota</taxon>
        <taxon>Metazoa</taxon>
        <taxon>Porifera</taxon>
        <taxon>Demospongiae</taxon>
        <taxon>Heteroscleromorpha</taxon>
        <taxon>Haplosclerida</taxon>
        <taxon>Niphatidae</taxon>
        <taxon>Amphimedon</taxon>
    </lineage>
</organism>
<protein>
    <submittedName>
        <fullName evidence="2">Uncharacterized protein</fullName>
    </submittedName>
</protein>
<sequence>MAERIEELITAMENSRKAIKDMQSELRKNKDEVADSVARRVKQSLPLEFWWKDNKKQYKFNEELAKKLEEAATELQSVGDVLNGAEGINVSRGMLEKAKESIKQGTMLVQECQKSIRMADRSEYSWNVVQEYQSDELAANSEDEKCISMAEKVAEQRIGERKRVQQLEVVLRDWASLEAIGGGIVPFHLCCHCMEELLRPQDSGSLGKVDLLGLLLLSQ</sequence>
<dbReference type="EnsemblMetazoa" id="Aqu2.1.19361_001">
    <property type="protein sequence ID" value="Aqu2.1.19361_001"/>
    <property type="gene ID" value="Aqu2.1.19361"/>
</dbReference>
<name>A0A1X7TWN5_AMPQE</name>
<reference evidence="2" key="1">
    <citation type="submission" date="2017-05" db="UniProtKB">
        <authorList>
            <consortium name="EnsemblMetazoa"/>
        </authorList>
    </citation>
    <scope>IDENTIFICATION</scope>
</reference>
<dbReference type="AlphaFoldDB" id="A0A1X7TWN5"/>
<proteinExistence type="predicted"/>
<evidence type="ECO:0000256" key="1">
    <source>
        <dbReference type="SAM" id="Coils"/>
    </source>
</evidence>
<feature type="coiled-coil region" evidence="1">
    <location>
        <begin position="2"/>
        <end position="32"/>
    </location>
</feature>
<dbReference type="InParanoid" id="A0A1X7TWN5"/>
<accession>A0A1X7TWN5</accession>
<evidence type="ECO:0000313" key="2">
    <source>
        <dbReference type="EnsemblMetazoa" id="Aqu2.1.19361_001"/>
    </source>
</evidence>